<dbReference type="Proteomes" id="UP000198287">
    <property type="component" value="Unassembled WGS sequence"/>
</dbReference>
<feature type="transmembrane region" description="Helical" evidence="1">
    <location>
        <begin position="382"/>
        <end position="408"/>
    </location>
</feature>
<evidence type="ECO:0000313" key="4">
    <source>
        <dbReference type="Proteomes" id="UP000198287"/>
    </source>
</evidence>
<feature type="transmembrane region" description="Helical" evidence="1">
    <location>
        <begin position="340"/>
        <end position="362"/>
    </location>
</feature>
<dbReference type="AlphaFoldDB" id="A0A226CZ57"/>
<keyword evidence="4" id="KW-1185">Reference proteome</keyword>
<dbReference type="EMBL" id="LNIX01000059">
    <property type="protein sequence ID" value="OXA37326.1"/>
    <property type="molecule type" value="Genomic_DNA"/>
</dbReference>
<evidence type="ECO:0000313" key="3">
    <source>
        <dbReference type="EMBL" id="OXA37326.1"/>
    </source>
</evidence>
<protein>
    <submittedName>
        <fullName evidence="3">Uncharacterized protein</fullName>
    </submittedName>
</protein>
<proteinExistence type="predicted"/>
<keyword evidence="1" id="KW-0472">Membrane</keyword>
<gene>
    <name evidence="3" type="ORF">Fcan01_27897</name>
</gene>
<comment type="caution">
    <text evidence="3">The sequence shown here is derived from an EMBL/GenBank/DDBJ whole genome shotgun (WGS) entry which is preliminary data.</text>
</comment>
<evidence type="ECO:0000256" key="2">
    <source>
        <dbReference type="SAM" id="SignalP"/>
    </source>
</evidence>
<accession>A0A226CZ57</accession>
<name>A0A226CZ57_FOLCA</name>
<feature type="chain" id="PRO_5012759310" evidence="2">
    <location>
        <begin position="22"/>
        <end position="647"/>
    </location>
</feature>
<organism evidence="3 4">
    <name type="scientific">Folsomia candida</name>
    <name type="common">Springtail</name>
    <dbReference type="NCBI Taxonomy" id="158441"/>
    <lineage>
        <taxon>Eukaryota</taxon>
        <taxon>Metazoa</taxon>
        <taxon>Ecdysozoa</taxon>
        <taxon>Arthropoda</taxon>
        <taxon>Hexapoda</taxon>
        <taxon>Collembola</taxon>
        <taxon>Entomobryomorpha</taxon>
        <taxon>Isotomoidea</taxon>
        <taxon>Isotomidae</taxon>
        <taxon>Proisotominae</taxon>
        <taxon>Folsomia</taxon>
    </lineage>
</organism>
<feature type="signal peptide" evidence="2">
    <location>
        <begin position="1"/>
        <end position="21"/>
    </location>
</feature>
<keyword evidence="2" id="KW-0732">Signal</keyword>
<evidence type="ECO:0000256" key="1">
    <source>
        <dbReference type="SAM" id="Phobius"/>
    </source>
</evidence>
<reference evidence="3 4" key="1">
    <citation type="submission" date="2015-12" db="EMBL/GenBank/DDBJ databases">
        <title>The genome of Folsomia candida.</title>
        <authorList>
            <person name="Faddeeva A."/>
            <person name="Derks M.F."/>
            <person name="Anvar Y."/>
            <person name="Smit S."/>
            <person name="Van Straalen N."/>
            <person name="Roelofs D."/>
        </authorList>
    </citation>
    <scope>NUCLEOTIDE SEQUENCE [LARGE SCALE GENOMIC DNA]</scope>
    <source>
        <strain evidence="3 4">VU population</strain>
        <tissue evidence="3">Whole body</tissue>
    </source>
</reference>
<keyword evidence="1" id="KW-0812">Transmembrane</keyword>
<keyword evidence="1" id="KW-1133">Transmembrane helix</keyword>
<sequence>MLKNLLCISIFSIIPHFTALSQQNLQLSPNIWITMFVSNSIRDSATFLESDSVNKILLNLKRSDYITLLIFERFSSSNNSSGQLSFNPPRILMRYLNPENNLRLQVHFCEGEEPDIKSWLTGEPTPQLDIIYLQNQNLLKNWRNSFNALMEADTPTYILVTTGQQKESPSFLPFSTILITNPISSTEPFSRLTSLNQEIVSINDLPALYAQQEKNFCKGKLLFRTVHGVKFLNFGSLCDTYPAFTSRPECIPTFPLLFALTAALNATLTLRSVLTEAEKKLDYHLPELYFRRVSSQGEPATSILEEEPPSFYFIEDSDTVLPVYCMPNDAVEFKSSSSNFLLSVDLYSCLLILLASLCYAFVQFDSAAIFHLGRVILHQFHANVRISGIKACLTLLTCFCCMSISAFFEGGIISSLVSPEQPILLDSLTKLHSAGYTTLYTGNSGEMDNVDKKFEKTATMESNYSVPKNGILFKLFFFKNSVDSMANFVRTSGHSVKTTSAGAVLIEGKMVSSYISYMSRKFRNLTCFEVAGEHVDKLSGSGPMPNVAFRWEGRYRGATRIRVILERFVSSGLGTFYREFLNFRMKLASVEEDKEGTNDSGGGYKSEFVTLKGTSQVFKVCSVLLLVSLVVFVCETIFPQSLIAVCI</sequence>